<dbReference type="AlphaFoldDB" id="A0A8H3UDU5"/>
<dbReference type="Pfam" id="PF20684">
    <property type="entry name" value="Fung_rhodopsin"/>
    <property type="match status" value="1"/>
</dbReference>
<evidence type="ECO:0000256" key="3">
    <source>
        <dbReference type="ARBA" id="ARBA00022989"/>
    </source>
</evidence>
<dbReference type="Proteomes" id="UP000447873">
    <property type="component" value="Unassembled WGS sequence"/>
</dbReference>
<feature type="transmembrane region" description="Helical" evidence="7">
    <location>
        <begin position="190"/>
        <end position="212"/>
    </location>
</feature>
<keyword evidence="3 7" id="KW-1133">Transmembrane helix</keyword>
<name>A0A8H3UDU5_VENIN</name>
<keyword evidence="2 7" id="KW-0812">Transmembrane</keyword>
<sequence length="407" mass="45745">MKLLPLSVLETWPIPNYVNPDTRGSALVILNSIFLALMTIVLALRLYTRLVVKRWFGWDDVFILCAYACTVLTNVAVALGTDKYGWTRHAWDIPLDMAMTSFQVAFYAKLCFLFAGFFTAQSLLTFYHRLIQETGVEWFRIALRLSTAFNVLAFLALVFTEILICVPLYAYWSFPEPAGAVCINEGPITMVGGLVKIGVDILITTLPIPLIMRMKMQKKQRYMVCLLLGLGYIVCIAGVVRAYYTWKSFYGTNDPVWDQYPAFIAAALENNIAIICACIPTIRPLFPHLLGGPVSRIKNWMSSKPLSNHNSIIPDRSGSCNSRASRTRPKGTSINKLSISAPYNLSSGAGDNKDIIRQTECFELSEKKFMYNDGGEDTRSGSTRGFSNPDYFHFVPRQEERLAFHAV</sequence>
<evidence type="ECO:0000256" key="1">
    <source>
        <dbReference type="ARBA" id="ARBA00004141"/>
    </source>
</evidence>
<accession>A0A8H3UDU5</accession>
<evidence type="ECO:0000256" key="5">
    <source>
        <dbReference type="ARBA" id="ARBA00038359"/>
    </source>
</evidence>
<dbReference type="InterPro" id="IPR052337">
    <property type="entry name" value="SAT4-like"/>
</dbReference>
<dbReference type="PANTHER" id="PTHR33048">
    <property type="entry name" value="PTH11-LIKE INTEGRAL MEMBRANE PROTEIN (AFU_ORTHOLOGUE AFUA_5G11245)"/>
    <property type="match status" value="1"/>
</dbReference>
<evidence type="ECO:0000256" key="2">
    <source>
        <dbReference type="ARBA" id="ARBA00022692"/>
    </source>
</evidence>
<feature type="transmembrane region" description="Helical" evidence="7">
    <location>
        <begin position="224"/>
        <end position="244"/>
    </location>
</feature>
<evidence type="ECO:0000259" key="8">
    <source>
        <dbReference type="Pfam" id="PF20684"/>
    </source>
</evidence>
<dbReference type="GO" id="GO:0016020">
    <property type="term" value="C:membrane"/>
    <property type="evidence" value="ECO:0007669"/>
    <property type="project" value="UniProtKB-SubCell"/>
</dbReference>
<evidence type="ECO:0000256" key="7">
    <source>
        <dbReference type="SAM" id="Phobius"/>
    </source>
</evidence>
<dbReference type="PANTHER" id="PTHR33048:SF129">
    <property type="entry name" value="INTEGRAL MEMBRANE PROTEIN-RELATED"/>
    <property type="match status" value="1"/>
</dbReference>
<reference evidence="9 10" key="1">
    <citation type="submission" date="2018-12" db="EMBL/GenBank/DDBJ databases">
        <title>Venturia inaequalis Genome Resource.</title>
        <authorList>
            <person name="Lichtner F.J."/>
        </authorList>
    </citation>
    <scope>NUCLEOTIDE SEQUENCE [LARGE SCALE GENOMIC DNA]</scope>
    <source>
        <strain evidence="9 10">120213</strain>
    </source>
</reference>
<comment type="similarity">
    <text evidence="5">Belongs to the SAT4 family.</text>
</comment>
<evidence type="ECO:0000256" key="6">
    <source>
        <dbReference type="SAM" id="MobiDB-lite"/>
    </source>
</evidence>
<dbReference type="EMBL" id="WNWS01000457">
    <property type="protein sequence ID" value="KAE9967443.1"/>
    <property type="molecule type" value="Genomic_DNA"/>
</dbReference>
<evidence type="ECO:0000313" key="10">
    <source>
        <dbReference type="Proteomes" id="UP000447873"/>
    </source>
</evidence>
<feature type="domain" description="Rhodopsin" evidence="8">
    <location>
        <begin position="44"/>
        <end position="286"/>
    </location>
</feature>
<evidence type="ECO:0000313" key="9">
    <source>
        <dbReference type="EMBL" id="KAE9967443.1"/>
    </source>
</evidence>
<comment type="caution">
    <text evidence="9">The sequence shown here is derived from an EMBL/GenBank/DDBJ whole genome shotgun (WGS) entry which is preliminary data.</text>
</comment>
<feature type="transmembrane region" description="Helical" evidence="7">
    <location>
        <begin position="264"/>
        <end position="286"/>
    </location>
</feature>
<feature type="region of interest" description="Disordered" evidence="6">
    <location>
        <begin position="308"/>
        <end position="334"/>
    </location>
</feature>
<dbReference type="InterPro" id="IPR049326">
    <property type="entry name" value="Rhodopsin_dom_fungi"/>
</dbReference>
<proteinExistence type="inferred from homology"/>
<organism evidence="9 10">
    <name type="scientific">Venturia inaequalis</name>
    <name type="common">Apple scab fungus</name>
    <dbReference type="NCBI Taxonomy" id="5025"/>
    <lineage>
        <taxon>Eukaryota</taxon>
        <taxon>Fungi</taxon>
        <taxon>Dikarya</taxon>
        <taxon>Ascomycota</taxon>
        <taxon>Pezizomycotina</taxon>
        <taxon>Dothideomycetes</taxon>
        <taxon>Pleosporomycetidae</taxon>
        <taxon>Venturiales</taxon>
        <taxon>Venturiaceae</taxon>
        <taxon>Venturia</taxon>
    </lineage>
</organism>
<keyword evidence="4 7" id="KW-0472">Membrane</keyword>
<feature type="transmembrane region" description="Helical" evidence="7">
    <location>
        <begin position="60"/>
        <end position="79"/>
    </location>
</feature>
<protein>
    <recommendedName>
        <fullName evidence="8">Rhodopsin domain-containing protein</fullName>
    </recommendedName>
</protein>
<feature type="transmembrane region" description="Helical" evidence="7">
    <location>
        <begin position="104"/>
        <end position="127"/>
    </location>
</feature>
<comment type="subcellular location">
    <subcellularLocation>
        <location evidence="1">Membrane</location>
        <topology evidence="1">Multi-pass membrane protein</topology>
    </subcellularLocation>
</comment>
<gene>
    <name evidence="9" type="ORF">EG328_008185</name>
</gene>
<evidence type="ECO:0000256" key="4">
    <source>
        <dbReference type="ARBA" id="ARBA00023136"/>
    </source>
</evidence>
<feature type="transmembrane region" description="Helical" evidence="7">
    <location>
        <begin position="26"/>
        <end position="48"/>
    </location>
</feature>
<feature type="transmembrane region" description="Helical" evidence="7">
    <location>
        <begin position="148"/>
        <end position="170"/>
    </location>
</feature>
<feature type="compositionally biased region" description="Polar residues" evidence="6">
    <location>
        <begin position="318"/>
        <end position="334"/>
    </location>
</feature>